<feature type="region of interest" description="Disordered" evidence="1">
    <location>
        <begin position="59"/>
        <end position="115"/>
    </location>
</feature>
<protein>
    <submittedName>
        <fullName evidence="2">Uncharacterized protein</fullName>
    </submittedName>
</protein>
<evidence type="ECO:0000313" key="3">
    <source>
        <dbReference type="Proteomes" id="UP001266305"/>
    </source>
</evidence>
<gene>
    <name evidence="2" type="ORF">P7K49_034404</name>
</gene>
<feature type="compositionally biased region" description="Polar residues" evidence="1">
    <location>
        <begin position="63"/>
        <end position="82"/>
    </location>
</feature>
<keyword evidence="3" id="KW-1185">Reference proteome</keyword>
<evidence type="ECO:0000256" key="1">
    <source>
        <dbReference type="SAM" id="MobiDB-lite"/>
    </source>
</evidence>
<accession>A0ABQ9TUN5</accession>
<evidence type="ECO:0000313" key="2">
    <source>
        <dbReference type="EMBL" id="KAK2088497.1"/>
    </source>
</evidence>
<sequence length="115" mass="11930">MNIVLQALAQPFAQWKVLPHWSGASFGLLWSLMVLNSAWPGSICLCLSHLDPNPSALCPLPAPSQSQADPSACAQPNLSAPASPSHYDPPAHASPILAPPDAPPHHSAGPLPPSP</sequence>
<dbReference type="Proteomes" id="UP001266305">
    <property type="component" value="Unassembled WGS sequence"/>
</dbReference>
<dbReference type="EMBL" id="JASSZA010000019">
    <property type="protein sequence ID" value="KAK2088497.1"/>
    <property type="molecule type" value="Genomic_DNA"/>
</dbReference>
<organism evidence="2 3">
    <name type="scientific">Saguinus oedipus</name>
    <name type="common">Cotton-top tamarin</name>
    <name type="synonym">Oedipomidas oedipus</name>
    <dbReference type="NCBI Taxonomy" id="9490"/>
    <lineage>
        <taxon>Eukaryota</taxon>
        <taxon>Metazoa</taxon>
        <taxon>Chordata</taxon>
        <taxon>Craniata</taxon>
        <taxon>Vertebrata</taxon>
        <taxon>Euteleostomi</taxon>
        <taxon>Mammalia</taxon>
        <taxon>Eutheria</taxon>
        <taxon>Euarchontoglires</taxon>
        <taxon>Primates</taxon>
        <taxon>Haplorrhini</taxon>
        <taxon>Platyrrhini</taxon>
        <taxon>Cebidae</taxon>
        <taxon>Callitrichinae</taxon>
        <taxon>Saguinus</taxon>
    </lineage>
</organism>
<name>A0ABQ9TUN5_SAGOE</name>
<comment type="caution">
    <text evidence="2">The sequence shown here is derived from an EMBL/GenBank/DDBJ whole genome shotgun (WGS) entry which is preliminary data.</text>
</comment>
<reference evidence="2 3" key="1">
    <citation type="submission" date="2023-05" db="EMBL/GenBank/DDBJ databases">
        <title>B98-5 Cell Line De Novo Hybrid Assembly: An Optical Mapping Approach.</title>
        <authorList>
            <person name="Kananen K."/>
            <person name="Auerbach J.A."/>
            <person name="Kautto E."/>
            <person name="Blachly J.S."/>
        </authorList>
    </citation>
    <scope>NUCLEOTIDE SEQUENCE [LARGE SCALE GENOMIC DNA]</scope>
    <source>
        <strain evidence="2">B95-8</strain>
        <tissue evidence="2">Cell line</tissue>
    </source>
</reference>
<feature type="non-terminal residue" evidence="2">
    <location>
        <position position="115"/>
    </location>
</feature>
<proteinExistence type="predicted"/>